<accession>A0A383EJ57</accession>
<reference evidence="1" key="1">
    <citation type="submission" date="2018-05" db="EMBL/GenBank/DDBJ databases">
        <authorList>
            <person name="Lanie J.A."/>
            <person name="Ng W.-L."/>
            <person name="Kazmierczak K.M."/>
            <person name="Andrzejewski T.M."/>
            <person name="Davidsen T.M."/>
            <person name="Wayne K.J."/>
            <person name="Tettelin H."/>
            <person name="Glass J.I."/>
            <person name="Rusch D."/>
            <person name="Podicherti R."/>
            <person name="Tsui H.-C.T."/>
            <person name="Winkler M.E."/>
        </authorList>
    </citation>
    <scope>NUCLEOTIDE SEQUENCE</scope>
</reference>
<gene>
    <name evidence="1" type="ORF">METZ01_LOCUS509625</name>
</gene>
<protein>
    <submittedName>
        <fullName evidence="1">Uncharacterized protein</fullName>
    </submittedName>
</protein>
<evidence type="ECO:0000313" key="1">
    <source>
        <dbReference type="EMBL" id="SVE56771.1"/>
    </source>
</evidence>
<dbReference type="AlphaFoldDB" id="A0A383EJ57"/>
<dbReference type="EMBL" id="UINC01226329">
    <property type="protein sequence ID" value="SVE56771.1"/>
    <property type="molecule type" value="Genomic_DNA"/>
</dbReference>
<proteinExistence type="predicted"/>
<organism evidence="1">
    <name type="scientific">marine metagenome</name>
    <dbReference type="NCBI Taxonomy" id="408172"/>
    <lineage>
        <taxon>unclassified sequences</taxon>
        <taxon>metagenomes</taxon>
        <taxon>ecological metagenomes</taxon>
    </lineage>
</organism>
<sequence>VKAGTDQTIINYLLRFQNIEINYLPICYNLQDLCSKQLLMLHDSMWWITDELIFKDCGYVFHFNAIPQNPMDRDANYWIKRTYEEFYK</sequence>
<name>A0A383EJ57_9ZZZZ</name>
<feature type="non-terminal residue" evidence="1">
    <location>
        <position position="1"/>
    </location>
</feature>